<evidence type="ECO:0000256" key="1">
    <source>
        <dbReference type="SAM" id="SignalP"/>
    </source>
</evidence>
<gene>
    <name evidence="2" type="ORF">RO03_04430</name>
</gene>
<proteinExistence type="predicted"/>
<evidence type="ECO:0000313" key="3">
    <source>
        <dbReference type="Proteomes" id="UP000054800"/>
    </source>
</evidence>
<reference evidence="2 3" key="1">
    <citation type="submission" date="2015-10" db="EMBL/GenBank/DDBJ databases">
        <authorList>
            <person name="Gilbert D.G."/>
        </authorList>
    </citation>
    <scope>NUCLEOTIDE SEQUENCE [LARGE SCALE GENOMIC DNA]</scope>
    <source>
        <strain evidence="2 3">ChDC F311</strain>
    </source>
</reference>
<keyword evidence="1" id="KW-0732">Signal</keyword>
<sequence>MRKNFTILLLTLFSILASFSYANQTLINQQNAQRFLDSQLQGQLEVDRQRREREAAAAQQYQYQEPRDDRIYHRYAVFVWNEDTGHYMGFPELLVAPTNNSKKAAIKLAKKEFTRWFKENDGVDVKVTDYVSWNGGLRYIVVMGKNRKTGKWEAFTKFEVDDKNKEILINECSKTCDECQFDWSN</sequence>
<feature type="chain" id="PRO_5007058533" evidence="1">
    <location>
        <begin position="23"/>
        <end position="185"/>
    </location>
</feature>
<feature type="signal peptide" evidence="1">
    <location>
        <begin position="1"/>
        <end position="22"/>
    </location>
</feature>
<name>A0A0X3Y192_FUSNC</name>
<dbReference type="AlphaFoldDB" id="A0A0X3Y192"/>
<comment type="caution">
    <text evidence="2">The sequence shown here is derived from an EMBL/GenBank/DDBJ whole genome shotgun (WGS) entry which is preliminary data.</text>
</comment>
<dbReference type="Proteomes" id="UP000054800">
    <property type="component" value="Unassembled WGS sequence"/>
</dbReference>
<protein>
    <submittedName>
        <fullName evidence="2">Uncharacterized protein</fullName>
    </submittedName>
</protein>
<dbReference type="EMBL" id="LMVH01000001">
    <property type="protein sequence ID" value="KUL98787.1"/>
    <property type="molecule type" value="Genomic_DNA"/>
</dbReference>
<accession>A0A0X3Y192</accession>
<organism evidence="2 3">
    <name type="scientific">Fusobacterium nucleatum subsp. nucleatum</name>
    <dbReference type="NCBI Taxonomy" id="76856"/>
    <lineage>
        <taxon>Bacteria</taxon>
        <taxon>Fusobacteriati</taxon>
        <taxon>Fusobacteriota</taxon>
        <taxon>Fusobacteriia</taxon>
        <taxon>Fusobacteriales</taxon>
        <taxon>Fusobacteriaceae</taxon>
        <taxon>Fusobacterium</taxon>
    </lineage>
</organism>
<evidence type="ECO:0000313" key="2">
    <source>
        <dbReference type="EMBL" id="KUL98787.1"/>
    </source>
</evidence>
<dbReference type="RefSeq" id="WP_005901718.1">
    <property type="nucleotide sequence ID" value="NZ_CP022122.1"/>
</dbReference>